<name>A0A9N9AC97_9GLOM</name>
<feature type="region of interest" description="Disordered" evidence="1">
    <location>
        <begin position="43"/>
        <end position="66"/>
    </location>
</feature>
<proteinExistence type="predicted"/>
<evidence type="ECO:0000256" key="1">
    <source>
        <dbReference type="SAM" id="MobiDB-lite"/>
    </source>
</evidence>
<feature type="compositionally biased region" description="Polar residues" evidence="1">
    <location>
        <begin position="43"/>
        <end position="54"/>
    </location>
</feature>
<feature type="compositionally biased region" description="Acidic residues" evidence="1">
    <location>
        <begin position="55"/>
        <end position="66"/>
    </location>
</feature>
<evidence type="ECO:0000313" key="3">
    <source>
        <dbReference type="Proteomes" id="UP000789706"/>
    </source>
</evidence>
<keyword evidence="3" id="KW-1185">Reference proteome</keyword>
<evidence type="ECO:0000313" key="2">
    <source>
        <dbReference type="EMBL" id="CAG8525264.1"/>
    </source>
</evidence>
<organism evidence="2 3">
    <name type="scientific">Diversispora eburnea</name>
    <dbReference type="NCBI Taxonomy" id="1213867"/>
    <lineage>
        <taxon>Eukaryota</taxon>
        <taxon>Fungi</taxon>
        <taxon>Fungi incertae sedis</taxon>
        <taxon>Mucoromycota</taxon>
        <taxon>Glomeromycotina</taxon>
        <taxon>Glomeromycetes</taxon>
        <taxon>Diversisporales</taxon>
        <taxon>Diversisporaceae</taxon>
        <taxon>Diversispora</taxon>
    </lineage>
</organism>
<dbReference type="OrthoDB" id="2434269at2759"/>
<sequence length="66" mass="7373">MPFSLPFAIGAGIIRLTVEDGKKDFKERWKTLFAAKKILNSNKTDGIKETPNSNETDDIEETSNSN</sequence>
<dbReference type="AlphaFoldDB" id="A0A9N9AC97"/>
<reference evidence="2" key="1">
    <citation type="submission" date="2021-06" db="EMBL/GenBank/DDBJ databases">
        <authorList>
            <person name="Kallberg Y."/>
            <person name="Tangrot J."/>
            <person name="Rosling A."/>
        </authorList>
    </citation>
    <scope>NUCLEOTIDE SEQUENCE</scope>
    <source>
        <strain evidence="2">AZ414A</strain>
    </source>
</reference>
<dbReference type="Proteomes" id="UP000789706">
    <property type="component" value="Unassembled WGS sequence"/>
</dbReference>
<protein>
    <submittedName>
        <fullName evidence="2">396_t:CDS:1</fullName>
    </submittedName>
</protein>
<gene>
    <name evidence="2" type="ORF">DEBURN_LOCUS5867</name>
</gene>
<dbReference type="EMBL" id="CAJVPK010000551">
    <property type="protein sequence ID" value="CAG8525264.1"/>
    <property type="molecule type" value="Genomic_DNA"/>
</dbReference>
<comment type="caution">
    <text evidence="2">The sequence shown here is derived from an EMBL/GenBank/DDBJ whole genome shotgun (WGS) entry which is preliminary data.</text>
</comment>
<accession>A0A9N9AC97</accession>